<dbReference type="EMBL" id="BK015568">
    <property type="protein sequence ID" value="DAE13728.1"/>
    <property type="molecule type" value="Genomic_DNA"/>
</dbReference>
<protein>
    <submittedName>
        <fullName evidence="1">Uncharacterized protein</fullName>
    </submittedName>
</protein>
<name>A0A8S5Q3Z6_9CAUD</name>
<accession>A0A8S5Q3Z6</accession>
<organism evidence="1">
    <name type="scientific">Siphoviridae sp. ctQqU1</name>
    <dbReference type="NCBI Taxonomy" id="2825496"/>
    <lineage>
        <taxon>Viruses</taxon>
        <taxon>Duplodnaviria</taxon>
        <taxon>Heunggongvirae</taxon>
        <taxon>Uroviricota</taxon>
        <taxon>Caudoviricetes</taxon>
    </lineage>
</organism>
<proteinExistence type="predicted"/>
<evidence type="ECO:0000313" key="1">
    <source>
        <dbReference type="EMBL" id="DAE13728.1"/>
    </source>
</evidence>
<sequence length="45" mass="5129">MIAELSLLLLDIGGHAPHFVHNRPVINIVLDYHFVPHRLVNGRFS</sequence>
<reference evidence="1" key="1">
    <citation type="journal article" date="2021" name="Proc. Natl. Acad. Sci. U.S.A.">
        <title>A Catalog of Tens of Thousands of Viruses from Human Metagenomes Reveals Hidden Associations with Chronic Diseases.</title>
        <authorList>
            <person name="Tisza M.J."/>
            <person name="Buck C.B."/>
        </authorList>
    </citation>
    <scope>NUCLEOTIDE SEQUENCE</scope>
    <source>
        <strain evidence="1">CtQqU1</strain>
    </source>
</reference>